<dbReference type="PROSITE" id="PS51186">
    <property type="entry name" value="GNAT"/>
    <property type="match status" value="1"/>
</dbReference>
<dbReference type="InterPro" id="IPR000182">
    <property type="entry name" value="GNAT_dom"/>
</dbReference>
<gene>
    <name evidence="5" type="ORF">MM415A01113_0007</name>
    <name evidence="4" type="ORF">MM415B00724_0027</name>
</gene>
<reference evidence="5" key="1">
    <citation type="submission" date="2020-03" db="EMBL/GenBank/DDBJ databases">
        <title>The deep terrestrial virosphere.</title>
        <authorList>
            <person name="Holmfeldt K."/>
            <person name="Nilsson E."/>
            <person name="Simone D."/>
            <person name="Lopez-Fernandez M."/>
            <person name="Wu X."/>
            <person name="de Brujin I."/>
            <person name="Lundin D."/>
            <person name="Andersson A."/>
            <person name="Bertilsson S."/>
            <person name="Dopson M."/>
        </authorList>
    </citation>
    <scope>NUCLEOTIDE SEQUENCE</scope>
    <source>
        <strain evidence="5">MM415A01113</strain>
        <strain evidence="4">MM415B00724</strain>
    </source>
</reference>
<protein>
    <submittedName>
        <fullName evidence="5">Putative acetyltransferase</fullName>
    </submittedName>
</protein>
<dbReference type="Pfam" id="PF00583">
    <property type="entry name" value="Acetyltransf_1"/>
    <property type="match status" value="1"/>
</dbReference>
<evidence type="ECO:0000256" key="2">
    <source>
        <dbReference type="SAM" id="MobiDB-lite"/>
    </source>
</evidence>
<dbReference type="InterPro" id="IPR016181">
    <property type="entry name" value="Acyl_CoA_acyltransferase"/>
</dbReference>
<dbReference type="GO" id="GO:0016747">
    <property type="term" value="F:acyltransferase activity, transferring groups other than amino-acyl groups"/>
    <property type="evidence" value="ECO:0007669"/>
    <property type="project" value="InterPro"/>
</dbReference>
<evidence type="ECO:0000256" key="1">
    <source>
        <dbReference type="SAM" id="Coils"/>
    </source>
</evidence>
<sequence length="1469" mass="165904">MAENIKTTEELFALKEDIVSTEDLFGTFERERPEPLKIEPNLPQYLKYKLNVDRASSERSKFGRDAMFGKMDNDIALSRGNEERDYWMAQAGPYENLSFKKAPFKYVAGETAQLIPYMISSQKEGLKYGLTLGGGFAAITALAGQVGPQVMLPEEVITVPVAFGAGMTTGYSYGVIKNILDREGGGLYLDLVEKGISPETARPLALAGGTMIGIIELAQFKLLSKPFKQAFSKVVKSDIGKKAISQAIGRYVKTYAGEIAQEDLQEISSLTVETIAGLIDEKPDAIPTKKEWMERLLETTKAMAAGMAVISAPGAVVDVTSSIKLERIGQKKDDIALLDKIIAEAREQDKPRKAIEITPEGEKVAELPPKPSITAPKAIEPTPSKGGEITLKDIRDSWKARGIENYISEGKYGITLSDIRVPKEQRGQGIGTQAIKELIGYADKTGQRIILTPSKDFGATSVARLKEFYKKLGFVENKGRNKDYQIRETMYREPTPSKGGDVDIAPERIKPDISGITPIQKQIDEMAERQEKVTLAQDALNEIDTVRDYLKRRITKYKDQNLKEELTGIPSIFIKKEGGISPDEAMEELRTKFNIDLRSETELKEYLQNLEQSHKDLLAQIEEAKPGFVRKRETTLLAERVKAAEQGIREGTIKTKKAIKELQTELIETIEETGLEAKDKAKFLRTIKNVQTVKQFEKALPEISERLSKLKETAERKGLTSELKELLENVPKTLPIEYKEAIEGISQSILPKVRTEKEKANLVSMRDFVQRQMETGEEINIPHEKLSLLDKRSTDEMSIEELKDLNEVIQRLYHQGRLKNKLLTALQARQFEDIKTEIINTITQGKGINEDSSIVKALREQNKNLTKASLEKVRDYIITNLRPELMLNILDGMAPGIMTNTLFNPLWESQKAELTEAQKVIDTIKDIHKKINFTEFFVKKHDIGRFKGMTKDMACFIYANSFNDANMLHLTGSGITEADLKAIEIFLSNDEKQAVNDQIRFYDEYQWPILDGIYTDLEGVHLGKEFKYFPIDRLEDVTYVKELEQDILQRAYVRRAGVSKGFTKERVTSSKGFSEFSYFGTILRNYRKVEHYKAYAKSVRDANKILSNKEIKQAIKEKMGDKYYQVLEKWLKDVAYGGDRQSMADIDRVIQWLRTNYATAVIGGNLLSVMKAPVSYVQGAEMAGKYNTLKASLKFLLHPLDWNEKIADKSTLMKFRAFRQERELGEIISQRSVRGQIGKLTGYQLIREKSMLPWVIADKATTNCIWLASYEGAKSDNLSEQEAINHADMVIRRTQPMSGALNLPDTFRGPEYQKLFTLFRNQPNQNFNLLAETVLKGHKISKFDFSSHMVFYLIVPSIMIGVISRKRLPEDLGELARDVLNGALGGLIYIGNVTNMMASGFMGATTPIESLYEDIYNAYMAKDIWKKLDHITRIMSKLTGFPYIGIKRLIKGEPFGKPAKTKSKGLQPI</sequence>
<organism evidence="5">
    <name type="scientific">viral metagenome</name>
    <dbReference type="NCBI Taxonomy" id="1070528"/>
    <lineage>
        <taxon>unclassified sequences</taxon>
        <taxon>metagenomes</taxon>
        <taxon>organismal metagenomes</taxon>
    </lineage>
</organism>
<dbReference type="Gene3D" id="3.40.630.30">
    <property type="match status" value="1"/>
</dbReference>
<dbReference type="EMBL" id="MT142325">
    <property type="protein sequence ID" value="QJA78207.1"/>
    <property type="molecule type" value="Genomic_DNA"/>
</dbReference>
<feature type="domain" description="N-acetyltransferase" evidence="3">
    <location>
        <begin position="323"/>
        <end position="493"/>
    </location>
</feature>
<evidence type="ECO:0000313" key="5">
    <source>
        <dbReference type="EMBL" id="QJA78207.1"/>
    </source>
</evidence>
<dbReference type="EMBL" id="MT141482">
    <property type="protein sequence ID" value="QJA62824.1"/>
    <property type="molecule type" value="Genomic_DNA"/>
</dbReference>
<evidence type="ECO:0000259" key="3">
    <source>
        <dbReference type="PROSITE" id="PS51186"/>
    </source>
</evidence>
<dbReference type="SUPFAM" id="SSF55729">
    <property type="entry name" value="Acyl-CoA N-acyltransferases (Nat)"/>
    <property type="match status" value="1"/>
</dbReference>
<accession>A0A6M3K8T1</accession>
<keyword evidence="5" id="KW-0808">Transferase</keyword>
<evidence type="ECO:0000313" key="4">
    <source>
        <dbReference type="EMBL" id="QJA62824.1"/>
    </source>
</evidence>
<keyword evidence="1" id="KW-0175">Coiled coil</keyword>
<dbReference type="CDD" id="cd04301">
    <property type="entry name" value="NAT_SF"/>
    <property type="match status" value="1"/>
</dbReference>
<proteinExistence type="predicted"/>
<feature type="region of interest" description="Disordered" evidence="2">
    <location>
        <begin position="365"/>
        <end position="386"/>
    </location>
</feature>
<feature type="coiled-coil region" evidence="1">
    <location>
        <begin position="693"/>
        <end position="729"/>
    </location>
</feature>
<name>A0A6M3K8T1_9ZZZZ</name>